<sequence>MSEMAGLISKPCSDKFETESWWLNAVGLLEGVRKYINSWGFGLGVRKEYLLDT</sequence>
<evidence type="ECO:0000313" key="1">
    <source>
        <dbReference type="EMBL" id="GAA0471668.1"/>
    </source>
</evidence>
<name>A0AAV3SJM9_HALDO</name>
<dbReference type="AlphaFoldDB" id="A0AAV3SJM9"/>
<protein>
    <recommendedName>
        <fullName evidence="3">Transposase</fullName>
    </recommendedName>
</protein>
<accession>A0AAV3SJM9</accession>
<proteinExistence type="predicted"/>
<gene>
    <name evidence="1" type="ORF">GCM10008985_30620</name>
</gene>
<reference evidence="1" key="1">
    <citation type="journal article" date="2014" name="Int. J. Syst. Evol. Microbiol.">
        <title>Complete genome sequence of Corynebacterium casei LMG S-19264T (=DSM 44701T), isolated from a smear-ripened cheese.</title>
        <authorList>
            <consortium name="US DOE Joint Genome Institute (JGI-PGF)"/>
            <person name="Walter F."/>
            <person name="Albersmeier A."/>
            <person name="Kalinowski J."/>
            <person name="Ruckert C."/>
        </authorList>
    </citation>
    <scope>NUCLEOTIDE SEQUENCE</scope>
    <source>
        <strain evidence="1">JCM 12289</strain>
    </source>
</reference>
<evidence type="ECO:0008006" key="3">
    <source>
        <dbReference type="Google" id="ProtNLM"/>
    </source>
</evidence>
<dbReference type="EMBL" id="BAAADN010000053">
    <property type="protein sequence ID" value="GAA0471668.1"/>
    <property type="molecule type" value="Genomic_DNA"/>
</dbReference>
<comment type="caution">
    <text evidence="1">The sequence shown here is derived from an EMBL/GenBank/DDBJ whole genome shotgun (WGS) entry which is preliminary data.</text>
</comment>
<reference evidence="1" key="2">
    <citation type="submission" date="2023-12" db="EMBL/GenBank/DDBJ databases">
        <authorList>
            <person name="Sun Q."/>
            <person name="Inoue M."/>
        </authorList>
    </citation>
    <scope>NUCLEOTIDE SEQUENCE</scope>
    <source>
        <strain evidence="1">JCM 12289</strain>
    </source>
</reference>
<organism evidence="1 2">
    <name type="scientific">Halococcus dombrowskii</name>
    <dbReference type="NCBI Taxonomy" id="179637"/>
    <lineage>
        <taxon>Archaea</taxon>
        <taxon>Methanobacteriati</taxon>
        <taxon>Methanobacteriota</taxon>
        <taxon>Stenosarchaea group</taxon>
        <taxon>Halobacteria</taxon>
        <taxon>Halobacteriales</taxon>
        <taxon>Halococcaceae</taxon>
        <taxon>Halococcus</taxon>
    </lineage>
</organism>
<evidence type="ECO:0000313" key="2">
    <source>
        <dbReference type="Proteomes" id="UP001500962"/>
    </source>
</evidence>
<dbReference type="Proteomes" id="UP001500962">
    <property type="component" value="Unassembled WGS sequence"/>
</dbReference>